<comment type="similarity">
    <text evidence="11">Belongs to the SEDS family. FtsW subfamily.</text>
</comment>
<dbReference type="EMBL" id="UYIG01000174">
    <property type="protein sequence ID" value="VDG30106.1"/>
    <property type="molecule type" value="Genomic_DNA"/>
</dbReference>
<dbReference type="GO" id="GO:0051301">
    <property type="term" value="P:cell division"/>
    <property type="evidence" value="ECO:0007669"/>
    <property type="project" value="UniProtKB-KW"/>
</dbReference>
<name>A0A660EA80_9LACO</name>
<evidence type="ECO:0000256" key="11">
    <source>
        <dbReference type="ARBA" id="ARBA00038053"/>
    </source>
</evidence>
<comment type="catalytic activity">
    <reaction evidence="15">
        <text>[GlcNAc-(1-&gt;4)-Mur2Ac(oyl-L-Ala-gamma-D-Glu-L-Lys-D-Ala-D-Ala)](n)-di-trans,octa-cis-undecaprenyl diphosphate + beta-D-GlcNAc-(1-&gt;4)-Mur2Ac(oyl-L-Ala-gamma-D-Glu-L-Lys-D-Ala-D-Ala)-di-trans,octa-cis-undecaprenyl diphosphate = [GlcNAc-(1-&gt;4)-Mur2Ac(oyl-L-Ala-gamma-D-Glu-L-Lys-D-Ala-D-Ala)](n+1)-di-trans,octa-cis-undecaprenyl diphosphate + di-trans,octa-cis-undecaprenyl diphosphate + H(+)</text>
        <dbReference type="Rhea" id="RHEA:23708"/>
        <dbReference type="Rhea" id="RHEA-COMP:9602"/>
        <dbReference type="Rhea" id="RHEA-COMP:9603"/>
        <dbReference type="ChEBI" id="CHEBI:15378"/>
        <dbReference type="ChEBI" id="CHEBI:58405"/>
        <dbReference type="ChEBI" id="CHEBI:60033"/>
        <dbReference type="ChEBI" id="CHEBI:78435"/>
        <dbReference type="EC" id="2.4.99.28"/>
    </reaction>
</comment>
<dbReference type="PANTHER" id="PTHR30474:SF2">
    <property type="entry name" value="PEPTIDOGLYCAN GLYCOSYLTRANSFERASE FTSW-RELATED"/>
    <property type="match status" value="1"/>
</dbReference>
<dbReference type="GO" id="GO:0008955">
    <property type="term" value="F:peptidoglycan glycosyltransferase activity"/>
    <property type="evidence" value="ECO:0007669"/>
    <property type="project" value="UniProtKB-EC"/>
</dbReference>
<dbReference type="GO" id="GO:0032153">
    <property type="term" value="C:cell division site"/>
    <property type="evidence" value="ECO:0007669"/>
    <property type="project" value="TreeGrafter"/>
</dbReference>
<keyword evidence="2" id="KW-0328">Glycosyltransferase</keyword>
<evidence type="ECO:0000256" key="13">
    <source>
        <dbReference type="ARBA" id="ARBA00041418"/>
    </source>
</evidence>
<dbReference type="Pfam" id="PF01098">
    <property type="entry name" value="FTSW_RODA_SPOVE"/>
    <property type="match status" value="1"/>
</dbReference>
<reference evidence="18 19" key="1">
    <citation type="submission" date="2018-11" db="EMBL/GenBank/DDBJ databases">
        <authorList>
            <person name="Wuyts S."/>
        </authorList>
    </citation>
    <scope>NUCLEOTIDE SEQUENCE [LARGE SCALE GENOMIC DNA]</scope>
    <source>
        <strain evidence="18">Lactobacillus mudanjiangensis AMBF249</strain>
    </source>
</reference>
<dbReference type="Proteomes" id="UP000289996">
    <property type="component" value="Unassembled WGS sequence"/>
</dbReference>
<dbReference type="GO" id="GO:0015648">
    <property type="term" value="F:lipid-linked peptidoglycan transporter activity"/>
    <property type="evidence" value="ECO:0007669"/>
    <property type="project" value="TreeGrafter"/>
</dbReference>
<gene>
    <name evidence="18" type="ORF">MUDAN_MDHGFNIF_01659</name>
</gene>
<feature type="transmembrane region" description="Helical" evidence="17">
    <location>
        <begin position="12"/>
        <end position="34"/>
    </location>
</feature>
<evidence type="ECO:0000256" key="12">
    <source>
        <dbReference type="ARBA" id="ARBA00041185"/>
    </source>
</evidence>
<feature type="transmembrane region" description="Helical" evidence="17">
    <location>
        <begin position="54"/>
        <end position="72"/>
    </location>
</feature>
<dbReference type="GO" id="GO:0009252">
    <property type="term" value="P:peptidoglycan biosynthetic process"/>
    <property type="evidence" value="ECO:0007669"/>
    <property type="project" value="UniProtKB-KW"/>
</dbReference>
<evidence type="ECO:0000313" key="19">
    <source>
        <dbReference type="Proteomes" id="UP000289996"/>
    </source>
</evidence>
<keyword evidence="18" id="KW-0132">Cell division</keyword>
<comment type="function">
    <text evidence="16">Peptidoglycan polymerase that is essential for cell division.</text>
</comment>
<dbReference type="GO" id="GO:0005886">
    <property type="term" value="C:plasma membrane"/>
    <property type="evidence" value="ECO:0007669"/>
    <property type="project" value="TreeGrafter"/>
</dbReference>
<dbReference type="EC" id="2.4.99.28" evidence="14"/>
<proteinExistence type="inferred from homology"/>
<keyword evidence="3" id="KW-0808">Transferase</keyword>
<evidence type="ECO:0000256" key="1">
    <source>
        <dbReference type="ARBA" id="ARBA00004141"/>
    </source>
</evidence>
<protein>
    <recommendedName>
        <fullName evidence="12">Probable peptidoglycan glycosyltransferase FtsW</fullName>
        <ecNumber evidence="14">2.4.99.28</ecNumber>
    </recommendedName>
    <alternativeName>
        <fullName evidence="13">Cell division protein FtsW</fullName>
    </alternativeName>
    <alternativeName>
        <fullName evidence="10">Cell wall polymerase</fullName>
    </alternativeName>
    <alternativeName>
        <fullName evidence="9">Peptidoglycan polymerase</fullName>
    </alternativeName>
</protein>
<feature type="transmembrane region" description="Helical" evidence="17">
    <location>
        <begin position="79"/>
        <end position="99"/>
    </location>
</feature>
<evidence type="ECO:0000256" key="10">
    <source>
        <dbReference type="ARBA" id="ARBA00033270"/>
    </source>
</evidence>
<feature type="transmembrane region" description="Helical" evidence="17">
    <location>
        <begin position="289"/>
        <end position="310"/>
    </location>
</feature>
<dbReference type="InterPro" id="IPR001182">
    <property type="entry name" value="FtsW/RodA"/>
</dbReference>
<evidence type="ECO:0000256" key="7">
    <source>
        <dbReference type="ARBA" id="ARBA00022989"/>
    </source>
</evidence>
<evidence type="ECO:0000313" key="18">
    <source>
        <dbReference type="EMBL" id="VDG30106.1"/>
    </source>
</evidence>
<evidence type="ECO:0000256" key="5">
    <source>
        <dbReference type="ARBA" id="ARBA00022960"/>
    </source>
</evidence>
<evidence type="ECO:0000256" key="8">
    <source>
        <dbReference type="ARBA" id="ARBA00023136"/>
    </source>
</evidence>
<evidence type="ECO:0000256" key="14">
    <source>
        <dbReference type="ARBA" id="ARBA00044770"/>
    </source>
</evidence>
<keyword evidence="4 17" id="KW-0812">Transmembrane</keyword>
<evidence type="ECO:0000256" key="17">
    <source>
        <dbReference type="SAM" id="Phobius"/>
    </source>
</evidence>
<keyword evidence="7 17" id="KW-1133">Transmembrane helix</keyword>
<keyword evidence="5" id="KW-0133">Cell shape</keyword>
<feature type="transmembrane region" description="Helical" evidence="17">
    <location>
        <begin position="355"/>
        <end position="377"/>
    </location>
</feature>
<feature type="transmembrane region" description="Helical" evidence="17">
    <location>
        <begin position="153"/>
        <end position="184"/>
    </location>
</feature>
<dbReference type="InterPro" id="IPR018365">
    <property type="entry name" value="Cell_cycle_FtsW-rel_CS"/>
</dbReference>
<feature type="transmembrane region" description="Helical" evidence="17">
    <location>
        <begin position="190"/>
        <end position="212"/>
    </location>
</feature>
<comment type="subcellular location">
    <subcellularLocation>
        <location evidence="1">Membrane</location>
        <topology evidence="1">Multi-pass membrane protein</topology>
    </subcellularLocation>
</comment>
<keyword evidence="6" id="KW-0573">Peptidoglycan synthesis</keyword>
<evidence type="ECO:0000256" key="9">
    <source>
        <dbReference type="ARBA" id="ARBA00032370"/>
    </source>
</evidence>
<dbReference type="AlphaFoldDB" id="A0A660EA80"/>
<keyword evidence="19" id="KW-1185">Reference proteome</keyword>
<evidence type="ECO:0000256" key="16">
    <source>
        <dbReference type="ARBA" id="ARBA00049966"/>
    </source>
</evidence>
<dbReference type="GO" id="GO:0008360">
    <property type="term" value="P:regulation of cell shape"/>
    <property type="evidence" value="ECO:0007669"/>
    <property type="project" value="UniProtKB-KW"/>
</dbReference>
<dbReference type="PROSITE" id="PS00428">
    <property type="entry name" value="FTSW_RODA_SPOVE"/>
    <property type="match status" value="1"/>
</dbReference>
<dbReference type="PANTHER" id="PTHR30474">
    <property type="entry name" value="CELL CYCLE PROTEIN"/>
    <property type="match status" value="1"/>
</dbReference>
<evidence type="ECO:0000256" key="4">
    <source>
        <dbReference type="ARBA" id="ARBA00022692"/>
    </source>
</evidence>
<evidence type="ECO:0000256" key="6">
    <source>
        <dbReference type="ARBA" id="ARBA00022984"/>
    </source>
</evidence>
<keyword evidence="18" id="KW-0131">Cell cycle</keyword>
<sequence length="392" mass="42457">MFKAIYRQARYLDYGIFIPYLVLSGIGIVMVYSASSYVATSNGSSPTGYLIRQLVWVVVGLMITLFVLAINLQFFKQLGFWSMLGVLMLGVLTLLRLFGQSINGAAGWIVLGPVSIQPAEFCKVFLIVYLAAIVERREQQLGVVKLRDLNSQLVLVGVMILLIVIQPDIGGATINLVIAAVVLFASGMSYLVGVGSFAAAVVGFEWVLVPLISHLPKNILSHYYQLRRFVGFLNPFTTASGDGTQLVNSYYAISNGGLMGVGIGNSIQKRGYLPEPNTDFIMSITAEELGLIGVLLIMVLLAVIVIRVIYIGVRSQSTFNTLVCYGVAAYLTIQAFINIGGVVGLIPITGVTFPFISYGGSSMMVLTLSLGLVLNVAAREKRQRLTAVRQES</sequence>
<keyword evidence="8 17" id="KW-0472">Membrane</keyword>
<feature type="transmembrane region" description="Helical" evidence="17">
    <location>
        <begin position="322"/>
        <end position="349"/>
    </location>
</feature>
<accession>A0A660EA80</accession>
<organism evidence="18 19">
    <name type="scientific">Lactiplantibacillus mudanjiangensis</name>
    <dbReference type="NCBI Taxonomy" id="1296538"/>
    <lineage>
        <taxon>Bacteria</taxon>
        <taxon>Bacillati</taxon>
        <taxon>Bacillota</taxon>
        <taxon>Bacilli</taxon>
        <taxon>Lactobacillales</taxon>
        <taxon>Lactobacillaceae</taxon>
        <taxon>Lactiplantibacillus</taxon>
    </lineage>
</organism>
<evidence type="ECO:0000256" key="2">
    <source>
        <dbReference type="ARBA" id="ARBA00022676"/>
    </source>
</evidence>
<evidence type="ECO:0000256" key="15">
    <source>
        <dbReference type="ARBA" id="ARBA00049902"/>
    </source>
</evidence>
<evidence type="ECO:0000256" key="3">
    <source>
        <dbReference type="ARBA" id="ARBA00022679"/>
    </source>
</evidence>